<evidence type="ECO:0000256" key="7">
    <source>
        <dbReference type="ARBA" id="ARBA00023128"/>
    </source>
</evidence>
<accession>A0ABR2W9R8</accession>
<dbReference type="PANTHER" id="PTHR31404:SF0">
    <property type="entry name" value="MITOCHONDRIAL GENOME MAINTENANCE PROTEIN MGM101"/>
    <property type="match status" value="1"/>
</dbReference>
<evidence type="ECO:0000313" key="11">
    <source>
        <dbReference type="EMBL" id="KAK9728059.1"/>
    </source>
</evidence>
<name>A0ABR2W9R8_9FUNG</name>
<feature type="region of interest" description="Disordered" evidence="10">
    <location>
        <begin position="56"/>
        <end position="75"/>
    </location>
</feature>
<evidence type="ECO:0000256" key="2">
    <source>
        <dbReference type="ARBA" id="ARBA00007053"/>
    </source>
</evidence>
<evidence type="ECO:0000313" key="12">
    <source>
        <dbReference type="Proteomes" id="UP001479436"/>
    </source>
</evidence>
<evidence type="ECO:0000256" key="8">
    <source>
        <dbReference type="ARBA" id="ARBA00023204"/>
    </source>
</evidence>
<dbReference type="Pfam" id="PF06420">
    <property type="entry name" value="Mgm101p"/>
    <property type="match status" value="1"/>
</dbReference>
<evidence type="ECO:0000256" key="4">
    <source>
        <dbReference type="ARBA" id="ARBA00022763"/>
    </source>
</evidence>
<keyword evidence="4" id="KW-0227">DNA damage</keyword>
<evidence type="ECO:0000256" key="6">
    <source>
        <dbReference type="ARBA" id="ARBA00023125"/>
    </source>
</evidence>
<keyword evidence="5" id="KW-0809">Transit peptide</keyword>
<dbReference type="Proteomes" id="UP001479436">
    <property type="component" value="Unassembled WGS sequence"/>
</dbReference>
<evidence type="ECO:0000256" key="3">
    <source>
        <dbReference type="ARBA" id="ARBA00013628"/>
    </source>
</evidence>
<evidence type="ECO:0000256" key="9">
    <source>
        <dbReference type="ARBA" id="ARBA00023271"/>
    </source>
</evidence>
<evidence type="ECO:0000256" key="5">
    <source>
        <dbReference type="ARBA" id="ARBA00022946"/>
    </source>
</evidence>
<dbReference type="PANTHER" id="PTHR31404">
    <property type="entry name" value="MITOCHONDRIAL GENOME MAINTENANCE PROTEIN MGM101"/>
    <property type="match status" value="1"/>
</dbReference>
<sequence length="268" mass="30569">MFTLRSPTVSRLFKRNSYFITARGYTTYQSGTGEGYKYVPKTTVKPTTQFKPTMAPRAEAPRMDSIRSSSIKPKIDPTNVFPETEAFSQRTDEIGESWSNSFEGISSEPFPREIADLLLAEIDLKEIQIKPDGIPYLPEIKYRKILNRAFGPGGWGLVPRGSHSVSEKTISREWALVCLGRFVSQARGEQDFFDPTGLPTASEGCKSNALMRCCKDLGIASELWDPQFISKFKREHCVEVWATNVERGNKKRLWRRRDLPLLYPWQES</sequence>
<comment type="subcellular location">
    <subcellularLocation>
        <location evidence="1">Mitochondrion matrix</location>
        <location evidence="1">Mitochondrion nucleoid</location>
    </subcellularLocation>
</comment>
<keyword evidence="8" id="KW-0234">DNA repair</keyword>
<evidence type="ECO:0000256" key="1">
    <source>
        <dbReference type="ARBA" id="ARBA00004436"/>
    </source>
</evidence>
<keyword evidence="12" id="KW-1185">Reference proteome</keyword>
<evidence type="ECO:0000256" key="10">
    <source>
        <dbReference type="SAM" id="MobiDB-lite"/>
    </source>
</evidence>
<comment type="caution">
    <text evidence="11">The sequence shown here is derived from an EMBL/GenBank/DDBJ whole genome shotgun (WGS) entry which is preliminary data.</text>
</comment>
<keyword evidence="9" id="KW-1135">Mitochondrion nucleoid</keyword>
<reference evidence="11 12" key="1">
    <citation type="submission" date="2023-04" db="EMBL/GenBank/DDBJ databases">
        <title>Genome of Basidiobolus ranarum AG-B5.</title>
        <authorList>
            <person name="Stajich J.E."/>
            <person name="Carter-House D."/>
            <person name="Gryganskyi A."/>
        </authorList>
    </citation>
    <scope>NUCLEOTIDE SEQUENCE [LARGE SCALE GENOMIC DNA]</scope>
    <source>
        <strain evidence="11 12">AG-B5</strain>
    </source>
</reference>
<comment type="similarity">
    <text evidence="2">Belongs to the MGM101 family.</text>
</comment>
<keyword evidence="7" id="KW-0496">Mitochondrion</keyword>
<keyword evidence="6" id="KW-0238">DNA-binding</keyword>
<dbReference type="InterPro" id="IPR009446">
    <property type="entry name" value="Mgm101"/>
</dbReference>
<proteinExistence type="inferred from homology"/>
<gene>
    <name evidence="11" type="ORF">K7432_001311</name>
</gene>
<organism evidence="11 12">
    <name type="scientific">Basidiobolus ranarum</name>
    <dbReference type="NCBI Taxonomy" id="34480"/>
    <lineage>
        <taxon>Eukaryota</taxon>
        <taxon>Fungi</taxon>
        <taxon>Fungi incertae sedis</taxon>
        <taxon>Zoopagomycota</taxon>
        <taxon>Entomophthoromycotina</taxon>
        <taxon>Basidiobolomycetes</taxon>
        <taxon>Basidiobolales</taxon>
        <taxon>Basidiobolaceae</taxon>
        <taxon>Basidiobolus</taxon>
    </lineage>
</organism>
<dbReference type="EMBL" id="JASJQH010006904">
    <property type="protein sequence ID" value="KAK9728059.1"/>
    <property type="molecule type" value="Genomic_DNA"/>
</dbReference>
<protein>
    <recommendedName>
        <fullName evidence="3">Mitochondrial genome maintenance protein MGM101</fullName>
    </recommendedName>
</protein>